<feature type="compositionally biased region" description="Basic residues" evidence="11">
    <location>
        <begin position="274"/>
        <end position="290"/>
    </location>
</feature>
<keyword evidence="7" id="KW-0449">Lipoprotein</keyword>
<accession>A0ABQ8YBZ1</accession>
<dbReference type="EMBL" id="JAOAOG010000182">
    <property type="protein sequence ID" value="KAJ6242100.1"/>
    <property type="molecule type" value="Genomic_DNA"/>
</dbReference>
<evidence type="ECO:0000259" key="12">
    <source>
        <dbReference type="Pfam" id="PF01529"/>
    </source>
</evidence>
<dbReference type="Pfam" id="PF01529">
    <property type="entry name" value="DHHC"/>
    <property type="match status" value="1"/>
</dbReference>
<evidence type="ECO:0000256" key="3">
    <source>
        <dbReference type="ARBA" id="ARBA00022692"/>
    </source>
</evidence>
<keyword evidence="2 10" id="KW-0808">Transferase</keyword>
<keyword evidence="4 10" id="KW-1133">Transmembrane helix</keyword>
<proteinExistence type="inferred from homology"/>
<evidence type="ECO:0000256" key="8">
    <source>
        <dbReference type="ARBA" id="ARBA00023315"/>
    </source>
</evidence>
<dbReference type="PROSITE" id="PS50216">
    <property type="entry name" value="DHHC"/>
    <property type="match status" value="1"/>
</dbReference>
<evidence type="ECO:0000256" key="1">
    <source>
        <dbReference type="ARBA" id="ARBA00004127"/>
    </source>
</evidence>
<protein>
    <recommendedName>
        <fullName evidence="10">Palmitoyltransferase</fullName>
        <ecNumber evidence="10">2.3.1.225</ecNumber>
    </recommendedName>
</protein>
<reference evidence="13" key="1">
    <citation type="submission" date="2022-08" db="EMBL/GenBank/DDBJ databases">
        <title>Novel sulfate-reducing endosymbionts in the free-living metamonad Anaeramoeba.</title>
        <authorList>
            <person name="Jerlstrom-Hultqvist J."/>
            <person name="Cepicka I."/>
            <person name="Gallot-Lavallee L."/>
            <person name="Salas-Leiva D."/>
            <person name="Curtis B.A."/>
            <person name="Zahonova K."/>
            <person name="Pipaliya S."/>
            <person name="Dacks J."/>
            <person name="Roger A.J."/>
        </authorList>
    </citation>
    <scope>NUCLEOTIDE SEQUENCE</scope>
    <source>
        <strain evidence="13">Schooner1</strain>
    </source>
</reference>
<keyword evidence="6" id="KW-0564">Palmitate</keyword>
<keyword evidence="8 10" id="KW-0012">Acyltransferase</keyword>
<comment type="similarity">
    <text evidence="10">Belongs to the DHHC palmitoyltransferase family.</text>
</comment>
<dbReference type="PANTHER" id="PTHR22883">
    <property type="entry name" value="ZINC FINGER DHHC DOMAIN CONTAINING PROTEIN"/>
    <property type="match status" value="1"/>
</dbReference>
<comment type="catalytic activity">
    <reaction evidence="9 10">
        <text>L-cysteinyl-[protein] + hexadecanoyl-CoA = S-hexadecanoyl-L-cysteinyl-[protein] + CoA</text>
        <dbReference type="Rhea" id="RHEA:36683"/>
        <dbReference type="Rhea" id="RHEA-COMP:10131"/>
        <dbReference type="Rhea" id="RHEA-COMP:11032"/>
        <dbReference type="ChEBI" id="CHEBI:29950"/>
        <dbReference type="ChEBI" id="CHEBI:57287"/>
        <dbReference type="ChEBI" id="CHEBI:57379"/>
        <dbReference type="ChEBI" id="CHEBI:74151"/>
        <dbReference type="EC" id="2.3.1.225"/>
    </reaction>
</comment>
<dbReference type="Proteomes" id="UP001150062">
    <property type="component" value="Unassembled WGS sequence"/>
</dbReference>
<feature type="compositionally biased region" description="Low complexity" evidence="11">
    <location>
        <begin position="295"/>
        <end position="304"/>
    </location>
</feature>
<evidence type="ECO:0000256" key="6">
    <source>
        <dbReference type="ARBA" id="ARBA00023139"/>
    </source>
</evidence>
<organism evidence="13 14">
    <name type="scientific">Anaeramoeba flamelloides</name>
    <dbReference type="NCBI Taxonomy" id="1746091"/>
    <lineage>
        <taxon>Eukaryota</taxon>
        <taxon>Metamonada</taxon>
        <taxon>Anaeramoebidae</taxon>
        <taxon>Anaeramoeba</taxon>
    </lineage>
</organism>
<gene>
    <name evidence="13" type="ORF">M0813_22872</name>
</gene>
<feature type="domain" description="Palmitoyltransferase DHHC" evidence="12">
    <location>
        <begin position="142"/>
        <end position="171"/>
    </location>
</feature>
<feature type="transmembrane region" description="Helical" evidence="10">
    <location>
        <begin position="80"/>
        <end position="101"/>
    </location>
</feature>
<evidence type="ECO:0000256" key="10">
    <source>
        <dbReference type="RuleBase" id="RU079119"/>
    </source>
</evidence>
<evidence type="ECO:0000256" key="9">
    <source>
        <dbReference type="ARBA" id="ARBA00048048"/>
    </source>
</evidence>
<dbReference type="EC" id="2.3.1.225" evidence="10"/>
<comment type="caution">
    <text evidence="13">The sequence shown here is derived from an EMBL/GenBank/DDBJ whole genome shotgun (WGS) entry which is preliminary data.</text>
</comment>
<evidence type="ECO:0000313" key="13">
    <source>
        <dbReference type="EMBL" id="KAJ6242100.1"/>
    </source>
</evidence>
<keyword evidence="5 10" id="KW-0472">Membrane</keyword>
<feature type="region of interest" description="Disordered" evidence="11">
    <location>
        <begin position="269"/>
        <end position="335"/>
    </location>
</feature>
<name>A0ABQ8YBZ1_9EUKA</name>
<feature type="compositionally biased region" description="Basic and acidic residues" evidence="11">
    <location>
        <begin position="317"/>
        <end position="328"/>
    </location>
</feature>
<evidence type="ECO:0000256" key="11">
    <source>
        <dbReference type="SAM" id="MobiDB-lite"/>
    </source>
</evidence>
<feature type="transmembrane region" description="Helical" evidence="10">
    <location>
        <begin position="49"/>
        <end position="68"/>
    </location>
</feature>
<evidence type="ECO:0000256" key="7">
    <source>
        <dbReference type="ARBA" id="ARBA00023288"/>
    </source>
</evidence>
<dbReference type="InterPro" id="IPR001594">
    <property type="entry name" value="Palmitoyltrfase_DHHC"/>
</dbReference>
<comment type="domain">
    <text evidence="10">The DHHC domain is required for palmitoyltransferase activity.</text>
</comment>
<keyword evidence="14" id="KW-1185">Reference proteome</keyword>
<dbReference type="InterPro" id="IPR039859">
    <property type="entry name" value="PFA4/ZDH16/20/ERF2-like"/>
</dbReference>
<comment type="subcellular location">
    <subcellularLocation>
        <location evidence="1">Endomembrane system</location>
        <topology evidence="1">Multi-pass membrane protein</topology>
    </subcellularLocation>
</comment>
<sequence>MLSNLEIEQTLFYPDLIDNSAKTTTKLCDVHAGDNYVCFHGKLTIGFDLGVFIINWLLTNMSFGFFCWTTIRNMKHKEVIVTFAIIICVLTNIFLFLSATVNPGIIKRFPIRKILSSASKENKKKIKTKRIVNYKGVNLCSKLCETCGIYRPLRASHCKKCDNCIMKFDHHLCLLIINLLIFHTKLISINQTSREYIKNFYDGIDNPFDNGFKKNWKEVFFTPIPKLHFRYTDKITQFELIDLEDTRKRKMKRKKLGLKKEKDFSFLNHQNGSTKKKKRKKEKKRKRNKMKNYENISNNNNNSSRTSETDLDTSNTKSDDDFTDEKDNINGIPLNNYQSDVEEQNEDGLFNLPFHSSTFQDKNDEKTIMDQNLLKPKFITSSSTTDTSNSD</sequence>
<evidence type="ECO:0000256" key="2">
    <source>
        <dbReference type="ARBA" id="ARBA00022679"/>
    </source>
</evidence>
<evidence type="ECO:0000256" key="5">
    <source>
        <dbReference type="ARBA" id="ARBA00023136"/>
    </source>
</evidence>
<evidence type="ECO:0000313" key="14">
    <source>
        <dbReference type="Proteomes" id="UP001150062"/>
    </source>
</evidence>
<dbReference type="PANTHER" id="PTHR22883:SF43">
    <property type="entry name" value="PALMITOYLTRANSFERASE APP"/>
    <property type="match status" value="1"/>
</dbReference>
<evidence type="ECO:0000256" key="4">
    <source>
        <dbReference type="ARBA" id="ARBA00022989"/>
    </source>
</evidence>
<keyword evidence="3 10" id="KW-0812">Transmembrane</keyword>